<feature type="transmembrane region" description="Helical" evidence="1">
    <location>
        <begin position="111"/>
        <end position="128"/>
    </location>
</feature>
<name>A0A7S1T4B1_9RHOD</name>
<reference evidence="2" key="1">
    <citation type="submission" date="2021-01" db="EMBL/GenBank/DDBJ databases">
        <authorList>
            <person name="Corre E."/>
            <person name="Pelletier E."/>
            <person name="Niang G."/>
            <person name="Scheremetjew M."/>
            <person name="Finn R."/>
            <person name="Kale V."/>
            <person name="Holt S."/>
            <person name="Cochrane G."/>
            <person name="Meng A."/>
            <person name="Brown T."/>
            <person name="Cohen L."/>
        </authorList>
    </citation>
    <scope>NUCLEOTIDE SEQUENCE</scope>
    <source>
        <strain evidence="2">SAG 36.94</strain>
    </source>
</reference>
<dbReference type="Pfam" id="PF08570">
    <property type="entry name" value="DUF1761"/>
    <property type="match status" value="1"/>
</dbReference>
<feature type="transmembrane region" description="Helical" evidence="1">
    <location>
        <begin position="7"/>
        <end position="28"/>
    </location>
</feature>
<sequence>MRFVSVFLACVMHCLLGFIWYGPLYGSAFLRLAHPHKVPNDTEPDPKAFVSMGVGTLVGMGFYAFVLDIVAPARGVDGMLWGVLFGFLDAGMHMPHGWFEERPFGLYLLHQGYHWVSYIINGALIAWMNS</sequence>
<dbReference type="InterPro" id="IPR013879">
    <property type="entry name" value="DUF1761"/>
</dbReference>
<evidence type="ECO:0000313" key="2">
    <source>
        <dbReference type="EMBL" id="CAD9220246.1"/>
    </source>
</evidence>
<keyword evidence="1" id="KW-0472">Membrane</keyword>
<feature type="transmembrane region" description="Helical" evidence="1">
    <location>
        <begin position="79"/>
        <end position="99"/>
    </location>
</feature>
<gene>
    <name evidence="2" type="ORF">CCAE0312_LOCUS65</name>
</gene>
<keyword evidence="1" id="KW-0812">Transmembrane</keyword>
<proteinExistence type="predicted"/>
<organism evidence="2">
    <name type="scientific">Compsopogon caeruleus</name>
    <dbReference type="NCBI Taxonomy" id="31354"/>
    <lineage>
        <taxon>Eukaryota</taxon>
        <taxon>Rhodophyta</taxon>
        <taxon>Compsopogonophyceae</taxon>
        <taxon>Compsopogonales</taxon>
        <taxon>Compsopogonaceae</taxon>
        <taxon>Compsopogon</taxon>
    </lineage>
</organism>
<dbReference type="EMBL" id="HBGH01000148">
    <property type="protein sequence ID" value="CAD9220246.1"/>
    <property type="molecule type" value="Transcribed_RNA"/>
</dbReference>
<feature type="transmembrane region" description="Helical" evidence="1">
    <location>
        <begin position="48"/>
        <end position="67"/>
    </location>
</feature>
<evidence type="ECO:0000256" key="1">
    <source>
        <dbReference type="SAM" id="Phobius"/>
    </source>
</evidence>
<keyword evidence="1" id="KW-1133">Transmembrane helix</keyword>
<protein>
    <recommendedName>
        <fullName evidence="3">DUF1761 domain-containing protein</fullName>
    </recommendedName>
</protein>
<dbReference type="AlphaFoldDB" id="A0A7S1T4B1"/>
<accession>A0A7S1T4B1</accession>
<evidence type="ECO:0008006" key="3">
    <source>
        <dbReference type="Google" id="ProtNLM"/>
    </source>
</evidence>